<name>A0A1W1HJC6_9BACT</name>
<evidence type="ECO:0000313" key="1">
    <source>
        <dbReference type="EMBL" id="SLM32564.1"/>
    </source>
</evidence>
<evidence type="ECO:0000313" key="2">
    <source>
        <dbReference type="Proteomes" id="UP000191931"/>
    </source>
</evidence>
<dbReference type="EMBL" id="FWEV01000321">
    <property type="protein sequence ID" value="SLM32564.1"/>
    <property type="molecule type" value="Genomic_DNA"/>
</dbReference>
<dbReference type="InterPro" id="IPR051094">
    <property type="entry name" value="Diverse_Catalytic_Enzymes"/>
</dbReference>
<dbReference type="Gene3D" id="1.10.3210.10">
    <property type="entry name" value="Hypothetical protein af1432"/>
    <property type="match status" value="1"/>
</dbReference>
<dbReference type="PANTHER" id="PTHR35795">
    <property type="entry name" value="SLR1885 PROTEIN"/>
    <property type="match status" value="1"/>
</dbReference>
<protein>
    <recommendedName>
        <fullName evidence="3">HD domain-containing protein</fullName>
    </recommendedName>
</protein>
<dbReference type="STRING" id="1246637.MTBBW1_760028"/>
<accession>A0A1W1HJC6</accession>
<dbReference type="SUPFAM" id="SSF109604">
    <property type="entry name" value="HD-domain/PDEase-like"/>
    <property type="match status" value="1"/>
</dbReference>
<keyword evidence="2" id="KW-1185">Reference proteome</keyword>
<evidence type="ECO:0008006" key="3">
    <source>
        <dbReference type="Google" id="ProtNLM"/>
    </source>
</evidence>
<organism evidence="1 2">
    <name type="scientific">Desulfamplus magnetovallimortis</name>
    <dbReference type="NCBI Taxonomy" id="1246637"/>
    <lineage>
        <taxon>Bacteria</taxon>
        <taxon>Pseudomonadati</taxon>
        <taxon>Thermodesulfobacteriota</taxon>
        <taxon>Desulfobacteria</taxon>
        <taxon>Desulfobacterales</taxon>
        <taxon>Desulfobacteraceae</taxon>
        <taxon>Desulfamplus</taxon>
    </lineage>
</organism>
<gene>
    <name evidence="1" type="ORF">MTBBW1_760028</name>
</gene>
<reference evidence="1 2" key="1">
    <citation type="submission" date="2017-03" db="EMBL/GenBank/DDBJ databases">
        <authorList>
            <person name="Afonso C.L."/>
            <person name="Miller P.J."/>
            <person name="Scott M.A."/>
            <person name="Spackman E."/>
            <person name="Goraichik I."/>
            <person name="Dimitrov K.M."/>
            <person name="Suarez D.L."/>
            <person name="Swayne D.E."/>
        </authorList>
    </citation>
    <scope>NUCLEOTIDE SEQUENCE [LARGE SCALE GENOMIC DNA]</scope>
    <source>
        <strain evidence="1">PRJEB14757</strain>
    </source>
</reference>
<dbReference type="AlphaFoldDB" id="A0A1W1HJC6"/>
<proteinExistence type="predicted"/>
<sequence length="215" mass="24127">MSNMNIDDIIKEFYTPGTPLYDIFMDHAELVTRKSLAVAERVKRNSESLKPAHLTGNEKASDFNISKAVSPDMLFIEEAAMLHDIGIFMTHSPSIHCMGEHPYICHGFLGRKLLENIAPDGSLSRHALVCERHTGAGITAENIKSNALPLPCRDMVPETIEEQIICFADKFYSKKPEQAGVEKKAEQIVEELLCLDHSHGKRFLGWLEQFSESKS</sequence>
<dbReference type="Proteomes" id="UP000191931">
    <property type="component" value="Unassembled WGS sequence"/>
</dbReference>
<dbReference type="RefSeq" id="WP_245809322.1">
    <property type="nucleotide sequence ID" value="NZ_LT828543.1"/>
</dbReference>
<dbReference type="PANTHER" id="PTHR35795:SF1">
    <property type="entry name" value="BIS(5'-NUCLEOSYL)-TETRAPHOSPHATASE, SYMMETRICAL"/>
    <property type="match status" value="1"/>
</dbReference>